<gene>
    <name evidence="2" type="ORF">K461DRAFT_274549</name>
</gene>
<proteinExistence type="predicted"/>
<evidence type="ECO:0000256" key="1">
    <source>
        <dbReference type="SAM" id="MobiDB-lite"/>
    </source>
</evidence>
<comment type="caution">
    <text evidence="2">The sequence shown here is derived from an EMBL/GenBank/DDBJ whole genome shotgun (WGS) entry which is preliminary data.</text>
</comment>
<keyword evidence="3" id="KW-1185">Reference proteome</keyword>
<dbReference type="Proteomes" id="UP000799439">
    <property type="component" value="Unassembled WGS sequence"/>
</dbReference>
<evidence type="ECO:0000313" key="3">
    <source>
        <dbReference type="Proteomes" id="UP000799439"/>
    </source>
</evidence>
<dbReference type="AlphaFoldDB" id="A0A9P4J5N7"/>
<accession>A0A9P4J5N7</accession>
<organism evidence="2 3">
    <name type="scientific">Myriangium duriaei CBS 260.36</name>
    <dbReference type="NCBI Taxonomy" id="1168546"/>
    <lineage>
        <taxon>Eukaryota</taxon>
        <taxon>Fungi</taxon>
        <taxon>Dikarya</taxon>
        <taxon>Ascomycota</taxon>
        <taxon>Pezizomycotina</taxon>
        <taxon>Dothideomycetes</taxon>
        <taxon>Dothideomycetidae</taxon>
        <taxon>Myriangiales</taxon>
        <taxon>Myriangiaceae</taxon>
        <taxon>Myriangium</taxon>
    </lineage>
</organism>
<evidence type="ECO:0000313" key="2">
    <source>
        <dbReference type="EMBL" id="KAF2155551.1"/>
    </source>
</evidence>
<name>A0A9P4J5N7_9PEZI</name>
<sequence length="203" mass="24211">MDTPVSPKDLRIRNDSDYGQTTQPGKALMPRVFTWERDQQPQIFSGWRGFPVDETDRRLQPSPFLDTSRGTPWQALPEGDYQMHIVSAFPHEDDQTMLALDRPERTPDQSLRLAAVKQKPDTYKFQLSWNLTSPWQKESKTLVDRLWSAILYVRPWRYWRLLPYLYCLRYLCYLQHLKQLKYLRYLRYLQYLPHCVGVAKLGV</sequence>
<protein>
    <submittedName>
        <fullName evidence="2">Uncharacterized protein</fullName>
    </submittedName>
</protein>
<reference evidence="2" key="1">
    <citation type="journal article" date="2020" name="Stud. Mycol.">
        <title>101 Dothideomycetes genomes: a test case for predicting lifestyles and emergence of pathogens.</title>
        <authorList>
            <person name="Haridas S."/>
            <person name="Albert R."/>
            <person name="Binder M."/>
            <person name="Bloem J."/>
            <person name="Labutti K."/>
            <person name="Salamov A."/>
            <person name="Andreopoulos B."/>
            <person name="Baker S."/>
            <person name="Barry K."/>
            <person name="Bills G."/>
            <person name="Bluhm B."/>
            <person name="Cannon C."/>
            <person name="Castanera R."/>
            <person name="Culley D."/>
            <person name="Daum C."/>
            <person name="Ezra D."/>
            <person name="Gonzalez J."/>
            <person name="Henrissat B."/>
            <person name="Kuo A."/>
            <person name="Liang C."/>
            <person name="Lipzen A."/>
            <person name="Lutzoni F."/>
            <person name="Magnuson J."/>
            <person name="Mondo S."/>
            <person name="Nolan M."/>
            <person name="Ohm R."/>
            <person name="Pangilinan J."/>
            <person name="Park H.-J."/>
            <person name="Ramirez L."/>
            <person name="Alfaro M."/>
            <person name="Sun H."/>
            <person name="Tritt A."/>
            <person name="Yoshinaga Y."/>
            <person name="Zwiers L.-H."/>
            <person name="Turgeon B."/>
            <person name="Goodwin S."/>
            <person name="Spatafora J."/>
            <person name="Crous P."/>
            <person name="Grigoriev I."/>
        </authorList>
    </citation>
    <scope>NUCLEOTIDE SEQUENCE</scope>
    <source>
        <strain evidence="2">CBS 260.36</strain>
    </source>
</reference>
<dbReference type="EMBL" id="ML996082">
    <property type="protein sequence ID" value="KAF2155551.1"/>
    <property type="molecule type" value="Genomic_DNA"/>
</dbReference>
<feature type="region of interest" description="Disordered" evidence="1">
    <location>
        <begin position="1"/>
        <end position="25"/>
    </location>
</feature>